<dbReference type="GO" id="GO:0042742">
    <property type="term" value="P:defense response to bacterium"/>
    <property type="evidence" value="ECO:0007669"/>
    <property type="project" value="InterPro"/>
</dbReference>
<dbReference type="AlphaFoldDB" id="A0A212EIS3"/>
<dbReference type="InParanoid" id="A0A212EIS3"/>
<dbReference type="KEGG" id="dpl:KGM_214525"/>
<evidence type="ECO:0000313" key="3">
    <source>
        <dbReference type="Proteomes" id="UP000007151"/>
    </source>
</evidence>
<dbReference type="InterPro" id="IPR037043">
    <property type="entry name" value="Moricin_sf"/>
</dbReference>
<feature type="signal peptide" evidence="1">
    <location>
        <begin position="1"/>
        <end position="22"/>
    </location>
</feature>
<reference evidence="2 3" key="1">
    <citation type="journal article" date="2011" name="Cell">
        <title>The monarch butterfly genome yields insights into long-distance migration.</title>
        <authorList>
            <person name="Zhan S."/>
            <person name="Merlin C."/>
            <person name="Boore J.L."/>
            <person name="Reppert S.M."/>
        </authorList>
    </citation>
    <scope>NUCLEOTIDE SEQUENCE [LARGE SCALE GENOMIC DNA]</scope>
    <source>
        <strain evidence="2">F-2</strain>
    </source>
</reference>
<keyword evidence="1" id="KW-0732">Signal</keyword>
<sequence length="66" mass="7164">MKLIAVLLVMLCLMSVFDTLEASPARIPIGAIRKGAKAVGKGLRAINIAGTVHDIVEVFKPRKRKH</sequence>
<feature type="chain" id="PRO_5013278944" evidence="1">
    <location>
        <begin position="23"/>
        <end position="66"/>
    </location>
</feature>
<dbReference type="eggNOG" id="ENOG502TCRK">
    <property type="taxonomic scope" value="Eukaryota"/>
</dbReference>
<comment type="caution">
    <text evidence="2">The sequence shown here is derived from an EMBL/GenBank/DDBJ whole genome shotgun (WGS) entry which is preliminary data.</text>
</comment>
<protein>
    <submittedName>
        <fullName evidence="2">Antimicrobial peptide moricin</fullName>
    </submittedName>
</protein>
<organism evidence="2 3">
    <name type="scientific">Danaus plexippus plexippus</name>
    <dbReference type="NCBI Taxonomy" id="278856"/>
    <lineage>
        <taxon>Eukaryota</taxon>
        <taxon>Metazoa</taxon>
        <taxon>Ecdysozoa</taxon>
        <taxon>Arthropoda</taxon>
        <taxon>Hexapoda</taxon>
        <taxon>Insecta</taxon>
        <taxon>Pterygota</taxon>
        <taxon>Neoptera</taxon>
        <taxon>Endopterygota</taxon>
        <taxon>Lepidoptera</taxon>
        <taxon>Glossata</taxon>
        <taxon>Ditrysia</taxon>
        <taxon>Papilionoidea</taxon>
        <taxon>Nymphalidae</taxon>
        <taxon>Danainae</taxon>
        <taxon>Danaini</taxon>
        <taxon>Danaina</taxon>
        <taxon>Danaus</taxon>
        <taxon>Danaus</taxon>
    </lineage>
</organism>
<name>A0A212EIS3_DANPL</name>
<keyword evidence="3" id="KW-1185">Reference proteome</keyword>
<dbReference type="EMBL" id="AGBW02014598">
    <property type="protein sequence ID" value="OWR41360.1"/>
    <property type="molecule type" value="Genomic_DNA"/>
</dbReference>
<dbReference type="InterPro" id="IPR009456">
    <property type="entry name" value="Moricin_fam"/>
</dbReference>
<dbReference type="Proteomes" id="UP000007151">
    <property type="component" value="Unassembled WGS sequence"/>
</dbReference>
<dbReference type="Pfam" id="PF06451">
    <property type="entry name" value="Moricin"/>
    <property type="match status" value="1"/>
</dbReference>
<dbReference type="GO" id="GO:0005576">
    <property type="term" value="C:extracellular region"/>
    <property type="evidence" value="ECO:0007669"/>
    <property type="project" value="InterPro"/>
</dbReference>
<proteinExistence type="predicted"/>
<accession>A0A212EIS3</accession>
<gene>
    <name evidence="2" type="ORF">KGM_214525</name>
</gene>
<dbReference type="Gene3D" id="1.20.5.750">
    <property type="entry name" value="Moricin domain"/>
    <property type="match status" value="1"/>
</dbReference>
<evidence type="ECO:0000313" key="2">
    <source>
        <dbReference type="EMBL" id="OWR41360.1"/>
    </source>
</evidence>
<evidence type="ECO:0000256" key="1">
    <source>
        <dbReference type="SAM" id="SignalP"/>
    </source>
</evidence>